<keyword evidence="1" id="KW-0812">Transmembrane</keyword>
<name>A0A6A0B6P6_9LACT</name>
<dbReference type="PIRSF" id="PIRSF002599">
    <property type="entry name" value="Cold_shock_A"/>
    <property type="match status" value="1"/>
</dbReference>
<proteinExistence type="predicted"/>
<feature type="transmembrane region" description="Helical" evidence="1">
    <location>
        <begin position="65"/>
        <end position="86"/>
    </location>
</feature>
<feature type="transmembrane region" description="Helical" evidence="1">
    <location>
        <begin position="37"/>
        <end position="58"/>
    </location>
</feature>
<dbReference type="EMBL" id="BLLH01000002">
    <property type="protein sequence ID" value="GFH40353.1"/>
    <property type="molecule type" value="Genomic_DNA"/>
</dbReference>
<evidence type="ECO:0000313" key="2">
    <source>
        <dbReference type="EMBL" id="GFH40353.1"/>
    </source>
</evidence>
<dbReference type="Pfam" id="PF06961">
    <property type="entry name" value="DUF1294"/>
    <property type="match status" value="1"/>
</dbReference>
<organism evidence="2 3">
    <name type="scientific">Pseudolactococcus insecticola</name>
    <dbReference type="NCBI Taxonomy" id="2709158"/>
    <lineage>
        <taxon>Bacteria</taxon>
        <taxon>Bacillati</taxon>
        <taxon>Bacillota</taxon>
        <taxon>Bacilli</taxon>
        <taxon>Lactobacillales</taxon>
        <taxon>Streptococcaceae</taxon>
        <taxon>Pseudolactococcus</taxon>
    </lineage>
</organism>
<comment type="caution">
    <text evidence="2">The sequence shown here is derived from an EMBL/GenBank/DDBJ whole genome shotgun (WGS) entry which is preliminary data.</text>
</comment>
<keyword evidence="1" id="KW-1133">Transmembrane helix</keyword>
<keyword evidence="3" id="KW-1185">Reference proteome</keyword>
<protein>
    <submittedName>
        <fullName evidence="2">Membrane protein</fullName>
    </submittedName>
</protein>
<dbReference type="Proteomes" id="UP000475928">
    <property type="component" value="Unassembled WGS sequence"/>
</dbReference>
<evidence type="ECO:0000313" key="3">
    <source>
        <dbReference type="Proteomes" id="UP000475928"/>
    </source>
</evidence>
<evidence type="ECO:0000256" key="1">
    <source>
        <dbReference type="SAM" id="Phobius"/>
    </source>
</evidence>
<dbReference type="InterPro" id="IPR010718">
    <property type="entry name" value="DUF1294"/>
</dbReference>
<sequence>MMMGLFAILVIWNLVVFVIYGEDKRRAKRGLWRISEKTLLLSAVLFGGIGALLAGHVFHHKTRKVYFQIIWWIGVIIDCVAIVAIIRNLT</sequence>
<accession>A0A6A0B6P6</accession>
<dbReference type="InterPro" id="IPR012156">
    <property type="entry name" value="Cold_shock_CspA"/>
</dbReference>
<keyword evidence="1" id="KW-0472">Membrane</keyword>
<gene>
    <name evidence="2" type="primary">ygaE</name>
    <name evidence="2" type="ORF">Hs20B_07510</name>
</gene>
<dbReference type="GO" id="GO:0003676">
    <property type="term" value="F:nucleic acid binding"/>
    <property type="evidence" value="ECO:0007669"/>
    <property type="project" value="InterPro"/>
</dbReference>
<dbReference type="AlphaFoldDB" id="A0A6A0B6P6"/>
<reference evidence="2 3" key="1">
    <citation type="submission" date="2020-02" db="EMBL/GenBank/DDBJ databases">
        <title>Draft genome sequence of Lactococcus sp. Hs20B0-1.</title>
        <authorList>
            <person name="Noda S."/>
            <person name="Yuki M."/>
            <person name="Ohkuma M."/>
        </authorList>
    </citation>
    <scope>NUCLEOTIDE SEQUENCE [LARGE SCALE GENOMIC DNA]</scope>
    <source>
        <strain evidence="2 3">Hs20B0-1</strain>
    </source>
</reference>